<feature type="region of interest" description="Disordered" evidence="1">
    <location>
        <begin position="262"/>
        <end position="319"/>
    </location>
</feature>
<comment type="caution">
    <text evidence="2">The sequence shown here is derived from an EMBL/GenBank/DDBJ whole genome shotgun (WGS) entry which is preliminary data.</text>
</comment>
<feature type="region of interest" description="Disordered" evidence="1">
    <location>
        <begin position="192"/>
        <end position="233"/>
    </location>
</feature>
<dbReference type="EMBL" id="JARBHB010000013">
    <property type="protein sequence ID" value="KAJ8869757.1"/>
    <property type="molecule type" value="Genomic_DNA"/>
</dbReference>
<organism evidence="2 3">
    <name type="scientific">Dryococelus australis</name>
    <dbReference type="NCBI Taxonomy" id="614101"/>
    <lineage>
        <taxon>Eukaryota</taxon>
        <taxon>Metazoa</taxon>
        <taxon>Ecdysozoa</taxon>
        <taxon>Arthropoda</taxon>
        <taxon>Hexapoda</taxon>
        <taxon>Insecta</taxon>
        <taxon>Pterygota</taxon>
        <taxon>Neoptera</taxon>
        <taxon>Polyneoptera</taxon>
        <taxon>Phasmatodea</taxon>
        <taxon>Verophasmatodea</taxon>
        <taxon>Anareolatae</taxon>
        <taxon>Phasmatidae</taxon>
        <taxon>Eurycanthinae</taxon>
        <taxon>Dryococelus</taxon>
    </lineage>
</organism>
<name>A0ABQ9GE44_9NEOP</name>
<protein>
    <submittedName>
        <fullName evidence="2">Uncharacterized protein</fullName>
    </submittedName>
</protein>
<evidence type="ECO:0000256" key="1">
    <source>
        <dbReference type="SAM" id="MobiDB-lite"/>
    </source>
</evidence>
<gene>
    <name evidence="2" type="ORF">PR048_028765</name>
</gene>
<proteinExistence type="predicted"/>
<feature type="region of interest" description="Disordered" evidence="1">
    <location>
        <begin position="1"/>
        <end position="43"/>
    </location>
</feature>
<feature type="compositionally biased region" description="Polar residues" evidence="1">
    <location>
        <begin position="1"/>
        <end position="13"/>
    </location>
</feature>
<keyword evidence="3" id="KW-1185">Reference proteome</keyword>
<feature type="compositionally biased region" description="Basic and acidic residues" evidence="1">
    <location>
        <begin position="19"/>
        <end position="39"/>
    </location>
</feature>
<feature type="compositionally biased region" description="Basic and acidic residues" evidence="1">
    <location>
        <begin position="197"/>
        <end position="209"/>
    </location>
</feature>
<evidence type="ECO:0000313" key="3">
    <source>
        <dbReference type="Proteomes" id="UP001159363"/>
    </source>
</evidence>
<dbReference type="Proteomes" id="UP001159363">
    <property type="component" value="Chromosome 12"/>
</dbReference>
<feature type="compositionally biased region" description="Basic and acidic residues" evidence="1">
    <location>
        <begin position="262"/>
        <end position="283"/>
    </location>
</feature>
<evidence type="ECO:0000313" key="2">
    <source>
        <dbReference type="EMBL" id="KAJ8869757.1"/>
    </source>
</evidence>
<feature type="compositionally biased region" description="Polar residues" evidence="1">
    <location>
        <begin position="211"/>
        <end position="231"/>
    </location>
</feature>
<sequence>MSTTSSKPLTSHCPNARFVTEEDKDKEAGRANHRLEKNPGKAIRTPILPPSFLPSFLPGFSSRVRTNEKLIFSPRGPAPVRRACVCDLDGGGEADAGQDRSVPHLLQVLPEGVGLAAALAGSCEGSRLMFLLNRSPARAQATQQRPPVLRREYRPTRMRVSRVASAAAGRGPIWAALNREVMIDDEVWSSAGMKGQGKRDIPEKTRRPAESSGTIPTYENQGVTRPGSETGSHWCEASRLTAQPPPWLGGGGGIFRGISKIDAKTSSENPPKRTEFAKLEKNRSLGRVPPQEQGERRRGSGVSSARTGPPDDGPAAMNHGRPVFEARSAIDLHLIDVPGRPWRQFVGALGLSLPPTQELRCGGVIVRERAPSTASTGECRVGRRR</sequence>
<reference evidence="2 3" key="1">
    <citation type="submission" date="2023-02" db="EMBL/GenBank/DDBJ databases">
        <title>LHISI_Scaffold_Assembly.</title>
        <authorList>
            <person name="Stuart O.P."/>
            <person name="Cleave R."/>
            <person name="Magrath M.J.L."/>
            <person name="Mikheyev A.S."/>
        </authorList>
    </citation>
    <scope>NUCLEOTIDE SEQUENCE [LARGE SCALE GENOMIC DNA]</scope>
    <source>
        <strain evidence="2">Daus_M_001</strain>
        <tissue evidence="2">Leg muscle</tissue>
    </source>
</reference>
<accession>A0ABQ9GE44</accession>